<evidence type="ECO:0000313" key="1">
    <source>
        <dbReference type="EMBL" id="VDD38165.1"/>
    </source>
</evidence>
<protein>
    <submittedName>
        <fullName evidence="1">Uncharacterized protein</fullName>
    </submittedName>
</protein>
<accession>A0A3P6EXK1</accession>
<dbReference type="EMBL" id="LR031876">
    <property type="protein sequence ID" value="VDD38165.1"/>
    <property type="molecule type" value="Genomic_DNA"/>
</dbReference>
<reference evidence="1" key="1">
    <citation type="submission" date="2018-11" db="EMBL/GenBank/DDBJ databases">
        <authorList>
            <consortium name="Genoscope - CEA"/>
            <person name="William W."/>
        </authorList>
    </citation>
    <scope>NUCLEOTIDE SEQUENCE</scope>
</reference>
<sequence length="177" mass="20602">MEPNQHGDQNVLKISTEVHVFHHTDRTLYWTVPHASGWELWLEPWPDDRFHRTEFCIHCPVSHFMKNSRDGITFGHTNLEIGHRYSFLDSTARTARTTRLELQNYPRPDDRIFRTESRLFRPVLHSKKNGRGRFQFDRMDFKLGRATSFLASLDCPDRVLALSAGHAEGSLNLDSGI</sequence>
<dbReference type="AlphaFoldDB" id="A0A3P6EXK1"/>
<name>A0A3P6EXK1_BRAOL</name>
<organism evidence="1">
    <name type="scientific">Brassica oleracea</name>
    <name type="common">Wild cabbage</name>
    <dbReference type="NCBI Taxonomy" id="3712"/>
    <lineage>
        <taxon>Eukaryota</taxon>
        <taxon>Viridiplantae</taxon>
        <taxon>Streptophyta</taxon>
        <taxon>Embryophyta</taxon>
        <taxon>Tracheophyta</taxon>
        <taxon>Spermatophyta</taxon>
        <taxon>Magnoliopsida</taxon>
        <taxon>eudicotyledons</taxon>
        <taxon>Gunneridae</taxon>
        <taxon>Pentapetalae</taxon>
        <taxon>rosids</taxon>
        <taxon>malvids</taxon>
        <taxon>Brassicales</taxon>
        <taxon>Brassicaceae</taxon>
        <taxon>Brassiceae</taxon>
        <taxon>Brassica</taxon>
    </lineage>
</organism>
<proteinExistence type="predicted"/>
<gene>
    <name evidence="1" type="ORF">BOLC7T43725H</name>
</gene>